<sequence length="66" mass="7433">MADLYHAFLLVEVARLVLGLKCAHSAQLLAFPFTRSPFHSLIRLPCSVLSLLSLDLQYYLEEILTA</sequence>
<dbReference type="EMBL" id="BTGU01005519">
    <property type="protein sequence ID" value="GMN24484.1"/>
    <property type="molecule type" value="Genomic_DNA"/>
</dbReference>
<feature type="signal peptide" evidence="1">
    <location>
        <begin position="1"/>
        <end position="19"/>
    </location>
</feature>
<gene>
    <name evidence="2" type="ORF">TIFTF001_047641</name>
</gene>
<evidence type="ECO:0000313" key="3">
    <source>
        <dbReference type="Proteomes" id="UP001187192"/>
    </source>
</evidence>
<dbReference type="Proteomes" id="UP001187192">
    <property type="component" value="Unassembled WGS sequence"/>
</dbReference>
<keyword evidence="1" id="KW-0732">Signal</keyword>
<keyword evidence="3" id="KW-1185">Reference proteome</keyword>
<organism evidence="2 3">
    <name type="scientific">Ficus carica</name>
    <name type="common">Common fig</name>
    <dbReference type="NCBI Taxonomy" id="3494"/>
    <lineage>
        <taxon>Eukaryota</taxon>
        <taxon>Viridiplantae</taxon>
        <taxon>Streptophyta</taxon>
        <taxon>Embryophyta</taxon>
        <taxon>Tracheophyta</taxon>
        <taxon>Spermatophyta</taxon>
        <taxon>Magnoliopsida</taxon>
        <taxon>eudicotyledons</taxon>
        <taxon>Gunneridae</taxon>
        <taxon>Pentapetalae</taxon>
        <taxon>rosids</taxon>
        <taxon>fabids</taxon>
        <taxon>Rosales</taxon>
        <taxon>Moraceae</taxon>
        <taxon>Ficeae</taxon>
        <taxon>Ficus</taxon>
    </lineage>
</organism>
<proteinExistence type="predicted"/>
<evidence type="ECO:0000313" key="2">
    <source>
        <dbReference type="EMBL" id="GMN24484.1"/>
    </source>
</evidence>
<name>A0AA87Z2M9_FICCA</name>
<evidence type="ECO:0000256" key="1">
    <source>
        <dbReference type="SAM" id="SignalP"/>
    </source>
</evidence>
<comment type="caution">
    <text evidence="2">The sequence shown here is derived from an EMBL/GenBank/DDBJ whole genome shotgun (WGS) entry which is preliminary data.</text>
</comment>
<feature type="chain" id="PRO_5041647771" description="Secreted protein" evidence="1">
    <location>
        <begin position="20"/>
        <end position="66"/>
    </location>
</feature>
<evidence type="ECO:0008006" key="4">
    <source>
        <dbReference type="Google" id="ProtNLM"/>
    </source>
</evidence>
<dbReference type="AlphaFoldDB" id="A0AA87Z2M9"/>
<reference evidence="2" key="1">
    <citation type="submission" date="2023-07" db="EMBL/GenBank/DDBJ databases">
        <title>draft genome sequence of fig (Ficus carica).</title>
        <authorList>
            <person name="Takahashi T."/>
            <person name="Nishimura K."/>
        </authorList>
    </citation>
    <scope>NUCLEOTIDE SEQUENCE</scope>
</reference>
<accession>A0AA87Z2M9</accession>
<protein>
    <recommendedName>
        <fullName evidence="4">Secreted protein</fullName>
    </recommendedName>
</protein>